<feature type="coiled-coil region" evidence="1">
    <location>
        <begin position="590"/>
        <end position="625"/>
    </location>
</feature>
<feature type="region of interest" description="Disordered" evidence="2">
    <location>
        <begin position="332"/>
        <end position="358"/>
    </location>
</feature>
<keyword evidence="4" id="KW-1185">Reference proteome</keyword>
<sequence length="739" mass="82403">MPFAEEEDTRKVQTAVVGRAGSDRPVFLPYDHDDFDRFMRGRTRDDFYCGVLLGGCGKKLSPKRYTDKKCHFAHRPPVHCHRTEVGEDSADHLYIGRAVADWLKQQGQRAVQPVYQPKGHQVRDAVDVSYEAGRRLVRVQLARRSKREWEAADAELRVRHSELDWFFGPDSLLANWQVERQGYALRVQCRSLGATRTVEIGTQFPDGPVEWTSLAECTLTPEGIVTPSLLRTPNGIVPRHTAAAVPVPPPSGLPLTPASVLITDATLSHVTGTHRWFDVSVRVNARLSLPVDADAPDVRSAYLPMEVALSLDRDGTWLITAAALHLVRTDTPVGSTDSAAPSSDTHDPSPEEQPLPPDADLVASFRRTLENTARSKNVVTMAALLRGASLHGRTLSVERWRELLLQVEQPRTPGKPVLSALIKGRDGGPAPFFGDVLHGLGLPKGLSDAVLLDIWNRERGRVHAAYSRSSQANPPSLPRQETHREPPGHVRRKWTDSAAARRRAAFDALLDVAHEARQAGDLDAFEQNLFLAERAALSTDAQEAVRDQTDWLLDQRADELYVTWERLSALVDTINRDGDDLFPDQLRRALRGAEALAEEVGDDLAAEERRDIARWHRHLERLTERLTLSQIRGHAVAVRVALRQAAREGRTTTWGELAMRIGAPLAALHPDDKTAVLVEVDRETPDDRPPLSALVTAHGGDRPHPLYQQILFNLDRIAPPPDALFMHWRMALRRHSELR</sequence>
<feature type="region of interest" description="Disordered" evidence="2">
    <location>
        <begin position="465"/>
        <end position="495"/>
    </location>
</feature>
<protein>
    <recommendedName>
        <fullName evidence="5">Competence protein CoiA</fullName>
    </recommendedName>
</protein>
<dbReference type="OrthoDB" id="4965426at2"/>
<dbReference type="EMBL" id="CP034539">
    <property type="protein sequence ID" value="AZQ38102.1"/>
    <property type="molecule type" value="Genomic_DNA"/>
</dbReference>
<evidence type="ECO:0000256" key="1">
    <source>
        <dbReference type="SAM" id="Coils"/>
    </source>
</evidence>
<evidence type="ECO:0000313" key="3">
    <source>
        <dbReference type="EMBL" id="AZQ38102.1"/>
    </source>
</evidence>
<reference evidence="3 4" key="1">
    <citation type="journal article" date="2019" name="Int. J. Syst. Evol. Microbiol.">
        <title>Streptomyces cyaneochromogenes sp. nov., a blue pigment-producing actinomycete from manganese-contaminated soil.</title>
        <authorList>
            <person name="Tang X."/>
            <person name="Zhao J."/>
            <person name="Li K."/>
            <person name="Chen Z."/>
            <person name="Sun Y."/>
            <person name="Gao J."/>
        </authorList>
    </citation>
    <scope>NUCLEOTIDE SEQUENCE [LARGE SCALE GENOMIC DNA]</scope>
    <source>
        <strain evidence="3 4">MK-45</strain>
    </source>
</reference>
<feature type="compositionally biased region" description="Polar residues" evidence="2">
    <location>
        <begin position="332"/>
        <end position="343"/>
    </location>
</feature>
<dbReference type="RefSeq" id="WP_126395761.1">
    <property type="nucleotide sequence ID" value="NZ_CP034539.1"/>
</dbReference>
<name>A0A3Q9EXG9_9ACTN</name>
<evidence type="ECO:0000313" key="4">
    <source>
        <dbReference type="Proteomes" id="UP000280298"/>
    </source>
</evidence>
<organism evidence="3 4">
    <name type="scientific">Streptomyces cyaneochromogenes</name>
    <dbReference type="NCBI Taxonomy" id="2496836"/>
    <lineage>
        <taxon>Bacteria</taxon>
        <taxon>Bacillati</taxon>
        <taxon>Actinomycetota</taxon>
        <taxon>Actinomycetes</taxon>
        <taxon>Kitasatosporales</taxon>
        <taxon>Streptomycetaceae</taxon>
        <taxon>Streptomyces</taxon>
    </lineage>
</organism>
<evidence type="ECO:0008006" key="5">
    <source>
        <dbReference type="Google" id="ProtNLM"/>
    </source>
</evidence>
<evidence type="ECO:0000256" key="2">
    <source>
        <dbReference type="SAM" id="MobiDB-lite"/>
    </source>
</evidence>
<dbReference type="Proteomes" id="UP000280298">
    <property type="component" value="Chromosome"/>
</dbReference>
<keyword evidence="1" id="KW-0175">Coiled coil</keyword>
<gene>
    <name evidence="3" type="ORF">EJ357_35455</name>
</gene>
<accession>A0A3Q9EXG9</accession>
<dbReference type="KEGG" id="scya:EJ357_35455"/>
<dbReference type="AlphaFoldDB" id="A0A3Q9EXG9"/>
<proteinExistence type="predicted"/>